<comment type="caution">
    <text evidence="7">The sequence shown here is derived from an EMBL/GenBank/DDBJ whole genome shotgun (WGS) entry which is preliminary data.</text>
</comment>
<dbReference type="PROSITE" id="PS50104">
    <property type="entry name" value="TIR"/>
    <property type="match status" value="1"/>
</dbReference>
<dbReference type="Pfam" id="PF01582">
    <property type="entry name" value="TIR"/>
    <property type="match status" value="1"/>
</dbReference>
<name>A0ABU6WX73_9FABA</name>
<reference evidence="7 8" key="1">
    <citation type="journal article" date="2023" name="Plants (Basel)">
        <title>Bridging the Gap: Combining Genomics and Transcriptomics Approaches to Understand Stylosanthes scabra, an Orphan Legume from the Brazilian Caatinga.</title>
        <authorList>
            <person name="Ferreira-Neto J.R.C."/>
            <person name="da Silva M.D."/>
            <person name="Binneck E."/>
            <person name="de Melo N.F."/>
            <person name="da Silva R.H."/>
            <person name="de Melo A.L.T.M."/>
            <person name="Pandolfi V."/>
            <person name="Bustamante F.O."/>
            <person name="Brasileiro-Vidal A.C."/>
            <person name="Benko-Iseppon A.M."/>
        </authorList>
    </citation>
    <scope>NUCLEOTIDE SEQUENCE [LARGE SCALE GENOMIC DNA]</scope>
    <source>
        <tissue evidence="7">Leaves</tissue>
    </source>
</reference>
<evidence type="ECO:0000313" key="8">
    <source>
        <dbReference type="Proteomes" id="UP001341840"/>
    </source>
</evidence>
<accession>A0ABU6WX73</accession>
<dbReference type="InterPro" id="IPR000157">
    <property type="entry name" value="TIR_dom"/>
</dbReference>
<dbReference type="SMART" id="SM00255">
    <property type="entry name" value="TIR"/>
    <property type="match status" value="1"/>
</dbReference>
<dbReference type="PANTHER" id="PTHR32009:SF39">
    <property type="entry name" value="TIR DOMAIN-CONTAINING PROTEIN"/>
    <property type="match status" value="1"/>
</dbReference>
<dbReference type="Proteomes" id="UP001341840">
    <property type="component" value="Unassembled WGS sequence"/>
</dbReference>
<keyword evidence="2" id="KW-0378">Hydrolase</keyword>
<comment type="catalytic activity">
    <reaction evidence="4">
        <text>NAD(+) + H2O = ADP-D-ribose + nicotinamide + H(+)</text>
        <dbReference type="Rhea" id="RHEA:16301"/>
        <dbReference type="ChEBI" id="CHEBI:15377"/>
        <dbReference type="ChEBI" id="CHEBI:15378"/>
        <dbReference type="ChEBI" id="CHEBI:17154"/>
        <dbReference type="ChEBI" id="CHEBI:57540"/>
        <dbReference type="ChEBI" id="CHEBI:57967"/>
        <dbReference type="EC" id="3.2.2.6"/>
    </reaction>
    <physiologicalReaction direction="left-to-right" evidence="4">
        <dbReference type="Rhea" id="RHEA:16302"/>
    </physiologicalReaction>
</comment>
<proteinExistence type="predicted"/>
<sequence length="173" mass="19505">MGLIRIPLCFLIFRALLGFPKPSDPSPLALAHPYTASSSANVVIQAAAPSSRRTRVFKYDVFISFRGTDTRNTFVDHLYNHLIRKGIFTFKDDNTLEQGQPISSQLLDAIRESRISIVFSREYPTSTWCLDEMAAILDCQTDSNQVVFPVFYDVDPSDVRKQSGVYEDAFVSL</sequence>
<keyword evidence="3" id="KW-0520">NAD</keyword>
<protein>
    <recommendedName>
        <fullName evidence="1">ADP-ribosyl cyclase/cyclic ADP-ribose hydrolase</fullName>
        <ecNumber evidence="1">3.2.2.6</ecNumber>
    </recommendedName>
</protein>
<keyword evidence="8" id="KW-1185">Reference proteome</keyword>
<dbReference type="EMBL" id="JASCZI010183021">
    <property type="protein sequence ID" value="MED6188945.1"/>
    <property type="molecule type" value="Genomic_DNA"/>
</dbReference>
<evidence type="ECO:0000256" key="3">
    <source>
        <dbReference type="ARBA" id="ARBA00023027"/>
    </source>
</evidence>
<dbReference type="PANTHER" id="PTHR32009">
    <property type="entry name" value="TMV RESISTANCE PROTEIN N-LIKE"/>
    <property type="match status" value="1"/>
</dbReference>
<evidence type="ECO:0000259" key="6">
    <source>
        <dbReference type="PROSITE" id="PS50104"/>
    </source>
</evidence>
<feature type="chain" id="PRO_5045097714" description="ADP-ribosyl cyclase/cyclic ADP-ribose hydrolase" evidence="5">
    <location>
        <begin position="19"/>
        <end position="173"/>
    </location>
</feature>
<dbReference type="SUPFAM" id="SSF52200">
    <property type="entry name" value="Toll/Interleukin receptor TIR domain"/>
    <property type="match status" value="1"/>
</dbReference>
<feature type="domain" description="TIR" evidence="6">
    <location>
        <begin position="57"/>
        <end position="173"/>
    </location>
</feature>
<dbReference type="EC" id="3.2.2.6" evidence="1"/>
<evidence type="ECO:0000256" key="1">
    <source>
        <dbReference type="ARBA" id="ARBA00011982"/>
    </source>
</evidence>
<dbReference type="InterPro" id="IPR035897">
    <property type="entry name" value="Toll_tir_struct_dom_sf"/>
</dbReference>
<feature type="signal peptide" evidence="5">
    <location>
        <begin position="1"/>
        <end position="18"/>
    </location>
</feature>
<evidence type="ECO:0000256" key="5">
    <source>
        <dbReference type="SAM" id="SignalP"/>
    </source>
</evidence>
<organism evidence="7 8">
    <name type="scientific">Stylosanthes scabra</name>
    <dbReference type="NCBI Taxonomy" id="79078"/>
    <lineage>
        <taxon>Eukaryota</taxon>
        <taxon>Viridiplantae</taxon>
        <taxon>Streptophyta</taxon>
        <taxon>Embryophyta</taxon>
        <taxon>Tracheophyta</taxon>
        <taxon>Spermatophyta</taxon>
        <taxon>Magnoliopsida</taxon>
        <taxon>eudicotyledons</taxon>
        <taxon>Gunneridae</taxon>
        <taxon>Pentapetalae</taxon>
        <taxon>rosids</taxon>
        <taxon>fabids</taxon>
        <taxon>Fabales</taxon>
        <taxon>Fabaceae</taxon>
        <taxon>Papilionoideae</taxon>
        <taxon>50 kb inversion clade</taxon>
        <taxon>dalbergioids sensu lato</taxon>
        <taxon>Dalbergieae</taxon>
        <taxon>Pterocarpus clade</taxon>
        <taxon>Stylosanthes</taxon>
    </lineage>
</organism>
<evidence type="ECO:0000256" key="2">
    <source>
        <dbReference type="ARBA" id="ARBA00022801"/>
    </source>
</evidence>
<keyword evidence="5" id="KW-0732">Signal</keyword>
<evidence type="ECO:0000256" key="4">
    <source>
        <dbReference type="ARBA" id="ARBA00047304"/>
    </source>
</evidence>
<gene>
    <name evidence="7" type="ORF">PIB30_090840</name>
</gene>
<evidence type="ECO:0000313" key="7">
    <source>
        <dbReference type="EMBL" id="MED6188945.1"/>
    </source>
</evidence>
<dbReference type="Gene3D" id="3.40.50.10140">
    <property type="entry name" value="Toll/interleukin-1 receptor homology (TIR) domain"/>
    <property type="match status" value="1"/>
</dbReference>